<evidence type="ECO:0000313" key="1">
    <source>
        <dbReference type="EMBL" id="CBY19719.1"/>
    </source>
</evidence>
<evidence type="ECO:0000313" key="2">
    <source>
        <dbReference type="Proteomes" id="UP000001307"/>
    </source>
</evidence>
<accession>E4XLH5</accession>
<protein>
    <submittedName>
        <fullName evidence="1">Uncharacterized protein</fullName>
    </submittedName>
</protein>
<sequence>MTKEKTCAMMANYEIEPKGKRQLKICSTTENVLKTEKILQNPDADSTAVSTNNKN</sequence>
<dbReference type="EMBL" id="FN653070">
    <property type="protein sequence ID" value="CBY19719.1"/>
    <property type="molecule type" value="Genomic_DNA"/>
</dbReference>
<organism evidence="1">
    <name type="scientific">Oikopleura dioica</name>
    <name type="common">Tunicate</name>
    <dbReference type="NCBI Taxonomy" id="34765"/>
    <lineage>
        <taxon>Eukaryota</taxon>
        <taxon>Metazoa</taxon>
        <taxon>Chordata</taxon>
        <taxon>Tunicata</taxon>
        <taxon>Appendicularia</taxon>
        <taxon>Copelata</taxon>
        <taxon>Oikopleuridae</taxon>
        <taxon>Oikopleura</taxon>
    </lineage>
</organism>
<dbReference type="Proteomes" id="UP000001307">
    <property type="component" value="Unassembled WGS sequence"/>
</dbReference>
<keyword evidence="2" id="KW-1185">Reference proteome</keyword>
<dbReference type="AlphaFoldDB" id="E4XLH5"/>
<gene>
    <name evidence="1" type="ORF">GSOID_T00014563001</name>
</gene>
<dbReference type="InParanoid" id="E4XLH5"/>
<name>E4XLH5_OIKDI</name>
<proteinExistence type="predicted"/>
<reference evidence="1" key="1">
    <citation type="journal article" date="2010" name="Science">
        <title>Plasticity of animal genome architecture unmasked by rapid evolution of a pelagic tunicate.</title>
        <authorList>
            <person name="Denoeud F."/>
            <person name="Henriet S."/>
            <person name="Mungpakdee S."/>
            <person name="Aury J.M."/>
            <person name="Da Silva C."/>
            <person name="Brinkmann H."/>
            <person name="Mikhaleva J."/>
            <person name="Olsen L.C."/>
            <person name="Jubin C."/>
            <person name="Canestro C."/>
            <person name="Bouquet J.M."/>
            <person name="Danks G."/>
            <person name="Poulain J."/>
            <person name="Campsteijn C."/>
            <person name="Adamski M."/>
            <person name="Cross I."/>
            <person name="Yadetie F."/>
            <person name="Muffato M."/>
            <person name="Louis A."/>
            <person name="Butcher S."/>
            <person name="Tsagkogeorga G."/>
            <person name="Konrad A."/>
            <person name="Singh S."/>
            <person name="Jensen M.F."/>
            <person name="Cong E.H."/>
            <person name="Eikeseth-Otteraa H."/>
            <person name="Noel B."/>
            <person name="Anthouard V."/>
            <person name="Porcel B.M."/>
            <person name="Kachouri-Lafond R."/>
            <person name="Nishino A."/>
            <person name="Ugolini M."/>
            <person name="Chourrout P."/>
            <person name="Nishida H."/>
            <person name="Aasland R."/>
            <person name="Huzurbazar S."/>
            <person name="Westhof E."/>
            <person name="Delsuc F."/>
            <person name="Lehrach H."/>
            <person name="Reinhardt R."/>
            <person name="Weissenbach J."/>
            <person name="Roy S.W."/>
            <person name="Artiguenave F."/>
            <person name="Postlethwait J.H."/>
            <person name="Manak J.R."/>
            <person name="Thompson E.M."/>
            <person name="Jaillon O."/>
            <person name="Du Pasquier L."/>
            <person name="Boudinot P."/>
            <person name="Liberles D.A."/>
            <person name="Volff J.N."/>
            <person name="Philippe H."/>
            <person name="Lenhard B."/>
            <person name="Roest Crollius H."/>
            <person name="Wincker P."/>
            <person name="Chourrout D."/>
        </authorList>
    </citation>
    <scope>NUCLEOTIDE SEQUENCE [LARGE SCALE GENOMIC DNA]</scope>
</reference>